<dbReference type="PANTHER" id="PTHR23359">
    <property type="entry name" value="NUCLEOTIDE KINASE"/>
    <property type="match status" value="1"/>
</dbReference>
<dbReference type="SUPFAM" id="SSF52540">
    <property type="entry name" value="P-loop containing nucleoside triphosphate hydrolases"/>
    <property type="match status" value="1"/>
</dbReference>
<keyword evidence="3 4" id="KW-0418">Kinase</keyword>
<evidence type="ECO:0000256" key="3">
    <source>
        <dbReference type="ARBA" id="ARBA00022777"/>
    </source>
</evidence>
<dbReference type="Gene3D" id="3.40.50.300">
    <property type="entry name" value="P-loop containing nucleotide triphosphate hydrolases"/>
    <property type="match status" value="1"/>
</dbReference>
<name>U6MTY3_9EIME</name>
<proteinExistence type="inferred from homology"/>
<reference evidence="5" key="1">
    <citation type="submission" date="2013-10" db="EMBL/GenBank/DDBJ databases">
        <title>Genomic analysis of the causative agents of coccidiosis in chickens.</title>
        <authorList>
            <person name="Reid A.J."/>
            <person name="Blake D."/>
            <person name="Billington K."/>
            <person name="Browne H."/>
            <person name="Dunn M."/>
            <person name="Hung S."/>
            <person name="Kawahara F."/>
            <person name="Miranda-Saavedra D."/>
            <person name="Mourier T."/>
            <person name="Nagra H."/>
            <person name="Otto T.D."/>
            <person name="Rawlings N."/>
            <person name="Sanchez A."/>
            <person name="Sanders M."/>
            <person name="Subramaniam C."/>
            <person name="Tay Y."/>
            <person name="Dear P."/>
            <person name="Doerig C."/>
            <person name="Gruber A."/>
            <person name="Parkinson J."/>
            <person name="Shirley M."/>
            <person name="Wan K.L."/>
            <person name="Berriman M."/>
            <person name="Tomley F."/>
            <person name="Pain A."/>
        </authorList>
    </citation>
    <scope>NUCLEOTIDE SEQUENCE [LARGE SCALE GENOMIC DNA]</scope>
    <source>
        <strain evidence="5">Houghton</strain>
    </source>
</reference>
<accession>U6MTY3</accession>
<dbReference type="RefSeq" id="XP_013435943.1">
    <property type="nucleotide sequence ID" value="XM_013580489.1"/>
</dbReference>
<organism evidence="5 6">
    <name type="scientific">Eimeria necatrix</name>
    <dbReference type="NCBI Taxonomy" id="51315"/>
    <lineage>
        <taxon>Eukaryota</taxon>
        <taxon>Sar</taxon>
        <taxon>Alveolata</taxon>
        <taxon>Apicomplexa</taxon>
        <taxon>Conoidasida</taxon>
        <taxon>Coccidia</taxon>
        <taxon>Eucoccidiorida</taxon>
        <taxon>Eimeriorina</taxon>
        <taxon>Eimeriidae</taxon>
        <taxon>Eimeria</taxon>
    </lineage>
</organism>
<evidence type="ECO:0000313" key="6">
    <source>
        <dbReference type="Proteomes" id="UP000030754"/>
    </source>
</evidence>
<dbReference type="PRINTS" id="PR00094">
    <property type="entry name" value="ADENYLTKNASE"/>
</dbReference>
<dbReference type="GO" id="GO:0006139">
    <property type="term" value="P:nucleobase-containing compound metabolic process"/>
    <property type="evidence" value="ECO:0007669"/>
    <property type="project" value="InterPro"/>
</dbReference>
<dbReference type="VEuPathDB" id="ToxoDB:ENH_00038280"/>
<sequence length="252" mass="28134">MRPHPKWVQKGIILIFSGPPGSGKGTYGKILARRWGMCHVSLGDLIRQKLSNCTLNGDSKARVSCGLLIQDTLASEICKDHISSHPERQSWILDGFPRTLQQVELLRGFATPHACINFIVPRHILLKKLLGRRICSSCGGCFNVANICDEPYDMPPILPTKECSHCKGNAPLTTRSDDTEEAIRNRLDFYEQITRPMLGQFEAEGILLNFEVIKGTKDIARLEDALISFLNKKHDVKANRFGLHPGDSNETS</sequence>
<gene>
    <name evidence="5" type="ORF">ENH_00038280</name>
</gene>
<evidence type="ECO:0000256" key="4">
    <source>
        <dbReference type="RuleBase" id="RU003330"/>
    </source>
</evidence>
<dbReference type="PROSITE" id="PS00113">
    <property type="entry name" value="ADENYLATE_KINASE"/>
    <property type="match status" value="1"/>
</dbReference>
<protein>
    <submittedName>
        <fullName evidence="5">Adenylate kinase, putative</fullName>
    </submittedName>
</protein>
<dbReference type="AlphaFoldDB" id="U6MTY3"/>
<dbReference type="GO" id="GO:0005524">
    <property type="term" value="F:ATP binding"/>
    <property type="evidence" value="ECO:0007669"/>
    <property type="project" value="InterPro"/>
</dbReference>
<dbReference type="GeneID" id="25473990"/>
<evidence type="ECO:0000256" key="1">
    <source>
        <dbReference type="ARBA" id="ARBA00022679"/>
    </source>
</evidence>
<evidence type="ECO:0000256" key="2">
    <source>
        <dbReference type="ARBA" id="ARBA00022741"/>
    </source>
</evidence>
<dbReference type="InterPro" id="IPR027417">
    <property type="entry name" value="P-loop_NTPase"/>
</dbReference>
<keyword evidence="6" id="KW-1185">Reference proteome</keyword>
<dbReference type="HAMAP" id="MF_00235">
    <property type="entry name" value="Adenylate_kinase_Adk"/>
    <property type="match status" value="1"/>
</dbReference>
<dbReference type="OrthoDB" id="439792at2759"/>
<keyword evidence="1 4" id="KW-0808">Transferase</keyword>
<comment type="similarity">
    <text evidence="4">Belongs to the adenylate kinase family.</text>
</comment>
<dbReference type="InterPro" id="IPR033690">
    <property type="entry name" value="Adenylat_kinase_CS"/>
</dbReference>
<dbReference type="InterPro" id="IPR000850">
    <property type="entry name" value="Adenylat/UMP-CMP_kin"/>
</dbReference>
<keyword evidence="2" id="KW-0547">Nucleotide-binding</keyword>
<dbReference type="EMBL" id="HG724488">
    <property type="protein sequence ID" value="CDJ67476.1"/>
    <property type="molecule type" value="Genomic_DNA"/>
</dbReference>
<dbReference type="GO" id="GO:0019205">
    <property type="term" value="F:nucleobase-containing compound kinase activity"/>
    <property type="evidence" value="ECO:0007669"/>
    <property type="project" value="InterPro"/>
</dbReference>
<evidence type="ECO:0000313" key="5">
    <source>
        <dbReference type="EMBL" id="CDJ67476.1"/>
    </source>
</evidence>
<dbReference type="CDD" id="cd01428">
    <property type="entry name" value="ADK"/>
    <property type="match status" value="1"/>
</dbReference>
<dbReference type="Pfam" id="PF00406">
    <property type="entry name" value="ADK"/>
    <property type="match status" value="1"/>
</dbReference>
<reference evidence="5" key="2">
    <citation type="submission" date="2013-10" db="EMBL/GenBank/DDBJ databases">
        <authorList>
            <person name="Aslett M."/>
        </authorList>
    </citation>
    <scope>NUCLEOTIDE SEQUENCE [LARGE SCALE GENOMIC DNA]</scope>
    <source>
        <strain evidence="5">Houghton</strain>
    </source>
</reference>
<dbReference type="Proteomes" id="UP000030754">
    <property type="component" value="Unassembled WGS sequence"/>
</dbReference>